<name>A0A9W6B0U7_9LACO</name>
<dbReference type="NCBIfam" id="TIGR00589">
    <property type="entry name" value="ogt"/>
    <property type="match status" value="1"/>
</dbReference>
<dbReference type="CDD" id="cd06445">
    <property type="entry name" value="ATase"/>
    <property type="match status" value="1"/>
</dbReference>
<feature type="domain" description="Methylated-DNA-[protein]-cysteine S-methyltransferase DNA binding" evidence="2">
    <location>
        <begin position="87"/>
        <end position="165"/>
    </location>
</feature>
<gene>
    <name evidence="3" type="primary">ogt</name>
    <name evidence="3" type="ORF">WR164_04340</name>
</gene>
<dbReference type="GO" id="GO:0006281">
    <property type="term" value="P:DNA repair"/>
    <property type="evidence" value="ECO:0007669"/>
    <property type="project" value="InterPro"/>
</dbReference>
<dbReference type="GO" id="GO:0003824">
    <property type="term" value="F:catalytic activity"/>
    <property type="evidence" value="ECO:0007669"/>
    <property type="project" value="InterPro"/>
</dbReference>
<keyword evidence="1" id="KW-0227">DNA damage</keyword>
<comment type="caution">
    <text evidence="3">The sequence shown here is derived from an EMBL/GenBank/DDBJ whole genome shotgun (WGS) entry which is preliminary data.</text>
</comment>
<dbReference type="SUPFAM" id="SSF46767">
    <property type="entry name" value="Methylated DNA-protein cysteine methyltransferase, C-terminal domain"/>
    <property type="match status" value="1"/>
</dbReference>
<reference evidence="3" key="1">
    <citation type="submission" date="2022-07" db="EMBL/GenBank/DDBJ databases">
        <authorList>
            <person name="Kouya T."/>
            <person name="Ishiyama Y."/>
        </authorList>
    </citation>
    <scope>NUCLEOTIDE SEQUENCE</scope>
    <source>
        <strain evidence="3">WR16-4</strain>
    </source>
</reference>
<dbReference type="Gene3D" id="1.10.10.10">
    <property type="entry name" value="Winged helix-like DNA-binding domain superfamily/Winged helix DNA-binding domain"/>
    <property type="match status" value="1"/>
</dbReference>
<dbReference type="RefSeq" id="WP_286135916.1">
    <property type="nucleotide sequence ID" value="NZ_BRPL01000002.1"/>
</dbReference>
<dbReference type="InterPro" id="IPR014048">
    <property type="entry name" value="MethylDNA_cys_MeTrfase_DNA-bd"/>
</dbReference>
<protein>
    <submittedName>
        <fullName evidence="3">Methylated-DNA--[protein]-cysteine S-methyltransferase</fullName>
    </submittedName>
</protein>
<dbReference type="Pfam" id="PF01035">
    <property type="entry name" value="DNA_binding_1"/>
    <property type="match status" value="1"/>
</dbReference>
<dbReference type="InterPro" id="IPR036388">
    <property type="entry name" value="WH-like_DNA-bd_sf"/>
</dbReference>
<sequence length="172" mass="20265">MIKKLYWNFVTYDNQKIFFTVSNHGINFVASPKGQISEIYDLYPKCKFQFEYKKDRTNQYEEELEEYLNTERTNFNLSMDLSDAGDSFQHLVWQKIMQIPYGEVRTYHDLEMQLGINDRKRLVKAINANPLLIVIPDHRVIETKDQLGDYRGGLAMKSQLLEMEAINGINNI</sequence>
<organism evidence="3 4">
    <name type="scientific">Philodulcilactobacillus myokoensis</name>
    <dbReference type="NCBI Taxonomy" id="2929573"/>
    <lineage>
        <taxon>Bacteria</taxon>
        <taxon>Bacillati</taxon>
        <taxon>Bacillota</taxon>
        <taxon>Bacilli</taxon>
        <taxon>Lactobacillales</taxon>
        <taxon>Lactobacillaceae</taxon>
        <taxon>Philodulcilactobacillus</taxon>
    </lineage>
</organism>
<dbReference type="PANTHER" id="PTHR10815:SF12">
    <property type="entry name" value="METHYLATED-DNA--PROTEIN-CYSTEINE METHYLTRANSFERASE, INDUCIBLE"/>
    <property type="match status" value="1"/>
</dbReference>
<dbReference type="AlphaFoldDB" id="A0A9W6B0U7"/>
<evidence type="ECO:0000313" key="4">
    <source>
        <dbReference type="Proteomes" id="UP001144204"/>
    </source>
</evidence>
<evidence type="ECO:0000259" key="2">
    <source>
        <dbReference type="Pfam" id="PF01035"/>
    </source>
</evidence>
<dbReference type="EMBL" id="BRPL01000002">
    <property type="protein sequence ID" value="GLB46455.1"/>
    <property type="molecule type" value="Genomic_DNA"/>
</dbReference>
<keyword evidence="4" id="KW-1185">Reference proteome</keyword>
<accession>A0A9W6B0U7</accession>
<dbReference type="InterPro" id="IPR036217">
    <property type="entry name" value="MethylDNA_cys_MeTrfase_DNAb"/>
</dbReference>
<evidence type="ECO:0000313" key="3">
    <source>
        <dbReference type="EMBL" id="GLB46455.1"/>
    </source>
</evidence>
<dbReference type="Proteomes" id="UP001144204">
    <property type="component" value="Unassembled WGS sequence"/>
</dbReference>
<proteinExistence type="predicted"/>
<reference evidence="3" key="2">
    <citation type="journal article" date="2023" name="PLoS ONE">
        <title>Philodulcilactobacillus myokoensis gen. nov., sp. nov., a fructophilic, acidophilic, and agar-phobic lactic acid bacterium isolated from fermented vegetable extracts.</title>
        <authorList>
            <person name="Kouya T."/>
            <person name="Ishiyama Y."/>
            <person name="Ohashi S."/>
            <person name="Kumakubo R."/>
            <person name="Yamazaki T."/>
            <person name="Otaki T."/>
        </authorList>
    </citation>
    <scope>NUCLEOTIDE SEQUENCE</scope>
    <source>
        <strain evidence="3">WR16-4</strain>
    </source>
</reference>
<evidence type="ECO:0000256" key="1">
    <source>
        <dbReference type="ARBA" id="ARBA00022763"/>
    </source>
</evidence>
<dbReference type="PANTHER" id="PTHR10815">
    <property type="entry name" value="METHYLATED-DNA--PROTEIN-CYSTEINE METHYLTRANSFERASE"/>
    <property type="match status" value="1"/>
</dbReference>